<dbReference type="SUPFAM" id="SSF53223">
    <property type="entry name" value="Aminoacid dehydrogenase-like, N-terminal domain"/>
    <property type="match status" value="1"/>
</dbReference>
<dbReference type="InterPro" id="IPR036291">
    <property type="entry name" value="NAD(P)-bd_dom_sf"/>
</dbReference>
<feature type="domain" description="Shikimate dehydrogenase substrate binding N-terminal" evidence="1">
    <location>
        <begin position="22"/>
        <end position="92"/>
    </location>
</feature>
<dbReference type="InterPro" id="IPR022893">
    <property type="entry name" value="Shikimate_DH_fam"/>
</dbReference>
<dbReference type="Gene3D" id="3.40.50.720">
    <property type="entry name" value="NAD(P)-binding Rossmann-like Domain"/>
    <property type="match status" value="1"/>
</dbReference>
<feature type="domain" description="SDH C-terminal" evidence="2">
    <location>
        <begin position="244"/>
        <end position="274"/>
    </location>
</feature>
<proteinExistence type="inferred from homology"/>
<evidence type="ECO:0000313" key="3">
    <source>
        <dbReference type="EMBL" id="CAB4920975.1"/>
    </source>
</evidence>
<protein>
    <submittedName>
        <fullName evidence="3">Unannotated protein</fullName>
    </submittedName>
</protein>
<evidence type="ECO:0000259" key="1">
    <source>
        <dbReference type="Pfam" id="PF08501"/>
    </source>
</evidence>
<dbReference type="HAMAP" id="MF_00222">
    <property type="entry name" value="Shikimate_DH_AroE"/>
    <property type="match status" value="1"/>
</dbReference>
<dbReference type="AlphaFoldDB" id="A0A6J7HVW8"/>
<dbReference type="InterPro" id="IPR046346">
    <property type="entry name" value="Aminoacid_DH-like_N_sf"/>
</dbReference>
<dbReference type="Pfam" id="PF08501">
    <property type="entry name" value="Shikimate_dh_N"/>
    <property type="match status" value="1"/>
</dbReference>
<organism evidence="3">
    <name type="scientific">freshwater metagenome</name>
    <dbReference type="NCBI Taxonomy" id="449393"/>
    <lineage>
        <taxon>unclassified sequences</taxon>
        <taxon>metagenomes</taxon>
        <taxon>ecological metagenomes</taxon>
    </lineage>
</organism>
<dbReference type="CDD" id="cd01065">
    <property type="entry name" value="NAD_bind_Shikimate_DH"/>
    <property type="match status" value="1"/>
</dbReference>
<dbReference type="GO" id="GO:0009423">
    <property type="term" value="P:chorismate biosynthetic process"/>
    <property type="evidence" value="ECO:0007669"/>
    <property type="project" value="TreeGrafter"/>
</dbReference>
<name>A0A6J7HVW8_9ZZZZ</name>
<dbReference type="GO" id="GO:0019632">
    <property type="term" value="P:shikimate metabolic process"/>
    <property type="evidence" value="ECO:0007669"/>
    <property type="project" value="TreeGrafter"/>
</dbReference>
<evidence type="ECO:0000259" key="2">
    <source>
        <dbReference type="Pfam" id="PF18317"/>
    </source>
</evidence>
<dbReference type="Gene3D" id="3.40.50.10860">
    <property type="entry name" value="Leucine Dehydrogenase, chain A, domain 1"/>
    <property type="match status" value="1"/>
</dbReference>
<dbReference type="GO" id="GO:0004764">
    <property type="term" value="F:shikimate 3-dehydrogenase (NADP+) activity"/>
    <property type="evidence" value="ECO:0007669"/>
    <property type="project" value="InterPro"/>
</dbReference>
<dbReference type="InterPro" id="IPR013708">
    <property type="entry name" value="Shikimate_DH-bd_N"/>
</dbReference>
<dbReference type="PANTHER" id="PTHR21089:SF1">
    <property type="entry name" value="BIFUNCTIONAL 3-DEHYDROQUINATE DEHYDRATASE_SHIKIMATE DEHYDROGENASE, CHLOROPLASTIC"/>
    <property type="match status" value="1"/>
</dbReference>
<dbReference type="SUPFAM" id="SSF51735">
    <property type="entry name" value="NAD(P)-binding Rossmann-fold domains"/>
    <property type="match status" value="1"/>
</dbReference>
<dbReference type="EMBL" id="CAFBMS010000048">
    <property type="protein sequence ID" value="CAB4920975.1"/>
    <property type="molecule type" value="Genomic_DNA"/>
</dbReference>
<accession>A0A6J7HVW8</accession>
<reference evidence="3" key="1">
    <citation type="submission" date="2020-05" db="EMBL/GenBank/DDBJ databases">
        <authorList>
            <person name="Chiriac C."/>
            <person name="Salcher M."/>
            <person name="Ghai R."/>
            <person name="Kavagutti S V."/>
        </authorList>
    </citation>
    <scope>NUCLEOTIDE SEQUENCE</scope>
</reference>
<dbReference type="InterPro" id="IPR041121">
    <property type="entry name" value="SDH_C"/>
</dbReference>
<dbReference type="Pfam" id="PF18317">
    <property type="entry name" value="SDH_C"/>
    <property type="match status" value="1"/>
</dbReference>
<sequence>MNFLSQLTGCFSTPADGNPTVAIVEAAYAHHKLNFRYINTEVLPKDLKDAVAGARAMNWVGFHLSAPHKVEVIKYLDGLGESAKVMGAVNCVVLRDGKLIGENTDGKGFLESLREVIDPAGKVVTVLGAGGAARAIAVEVALAGAISVNIVNRNVVRGEELSALVSGICKSNFYPWDSNFAVPVETEILVNATTVGMHGNGDSNLDIYFDSLNESMVVADVIINPPLTDLLKRAAQIGCRTIDGLGMVVNQGVLAIKYWTGADVDAAVMRKKLLEVL</sequence>
<gene>
    <name evidence="3" type="ORF">UFOPK3614_00859</name>
</gene>
<dbReference type="PANTHER" id="PTHR21089">
    <property type="entry name" value="SHIKIMATE DEHYDROGENASE"/>
    <property type="match status" value="1"/>
</dbReference>